<dbReference type="SUPFAM" id="SSF52833">
    <property type="entry name" value="Thioredoxin-like"/>
    <property type="match status" value="1"/>
</dbReference>
<dbReference type="PANTHER" id="PTHR12151">
    <property type="entry name" value="ELECTRON TRANSPORT PROTIN SCO1/SENC FAMILY MEMBER"/>
    <property type="match status" value="1"/>
</dbReference>
<comment type="similarity">
    <text evidence="1">Belongs to the SCO1/2 family.</text>
</comment>
<dbReference type="Pfam" id="PF02630">
    <property type="entry name" value="SCO1-SenC"/>
    <property type="match status" value="1"/>
</dbReference>
<name>A0A2G2WJH3_CAPBA</name>
<reference evidence="3 4" key="1">
    <citation type="journal article" date="2017" name="Genome Biol.">
        <title>New reference genome sequences of hot pepper reveal the massive evolution of plant disease-resistance genes by retroduplication.</title>
        <authorList>
            <person name="Kim S."/>
            <person name="Park J."/>
            <person name="Yeom S.I."/>
            <person name="Kim Y.M."/>
            <person name="Seo E."/>
            <person name="Kim K.T."/>
            <person name="Kim M.S."/>
            <person name="Lee J.M."/>
            <person name="Cheong K."/>
            <person name="Shin H.S."/>
            <person name="Kim S.B."/>
            <person name="Han K."/>
            <person name="Lee J."/>
            <person name="Park M."/>
            <person name="Lee H.A."/>
            <person name="Lee H.Y."/>
            <person name="Lee Y."/>
            <person name="Oh S."/>
            <person name="Lee J.H."/>
            <person name="Choi E."/>
            <person name="Choi E."/>
            <person name="Lee S.E."/>
            <person name="Jeon J."/>
            <person name="Kim H."/>
            <person name="Choi G."/>
            <person name="Song H."/>
            <person name="Lee J."/>
            <person name="Lee S.C."/>
            <person name="Kwon J.K."/>
            <person name="Lee H.Y."/>
            <person name="Koo N."/>
            <person name="Hong Y."/>
            <person name="Kim R.W."/>
            <person name="Kang W.H."/>
            <person name="Huh J.H."/>
            <person name="Kang B.C."/>
            <person name="Yang T.J."/>
            <person name="Lee Y.H."/>
            <person name="Bennetzen J.L."/>
            <person name="Choi D."/>
        </authorList>
    </citation>
    <scope>NUCLEOTIDE SEQUENCE [LARGE SCALE GENOMIC DNA]</scope>
    <source>
        <strain evidence="4">cv. PBC81</strain>
    </source>
</reference>
<dbReference type="InterPro" id="IPR036249">
    <property type="entry name" value="Thioredoxin-like_sf"/>
</dbReference>
<proteinExistence type="inferred from homology"/>
<keyword evidence="4" id="KW-1185">Reference proteome</keyword>
<organism evidence="3 4">
    <name type="scientific">Capsicum baccatum</name>
    <name type="common">Peruvian pepper</name>
    <dbReference type="NCBI Taxonomy" id="33114"/>
    <lineage>
        <taxon>Eukaryota</taxon>
        <taxon>Viridiplantae</taxon>
        <taxon>Streptophyta</taxon>
        <taxon>Embryophyta</taxon>
        <taxon>Tracheophyta</taxon>
        <taxon>Spermatophyta</taxon>
        <taxon>Magnoliopsida</taxon>
        <taxon>eudicotyledons</taxon>
        <taxon>Gunneridae</taxon>
        <taxon>Pentapetalae</taxon>
        <taxon>asterids</taxon>
        <taxon>lamiids</taxon>
        <taxon>Solanales</taxon>
        <taxon>Solanaceae</taxon>
        <taxon>Solanoideae</taxon>
        <taxon>Capsiceae</taxon>
        <taxon>Capsicum</taxon>
    </lineage>
</organism>
<dbReference type="EMBL" id="MLFT02000006">
    <property type="protein sequence ID" value="PHT45300.1"/>
    <property type="molecule type" value="Genomic_DNA"/>
</dbReference>
<dbReference type="GO" id="GO:0005739">
    <property type="term" value="C:mitochondrion"/>
    <property type="evidence" value="ECO:0007669"/>
    <property type="project" value="GOC"/>
</dbReference>
<dbReference type="OrthoDB" id="270009at2759"/>
<gene>
    <name evidence="3" type="ORF">CQW23_14458</name>
</gene>
<comment type="caution">
    <text evidence="3">The sequence shown here is derived from an EMBL/GenBank/DDBJ whole genome shotgun (WGS) entry which is preliminary data.</text>
</comment>
<dbReference type="AlphaFoldDB" id="A0A2G2WJH3"/>
<evidence type="ECO:0000256" key="2">
    <source>
        <dbReference type="PIRSR" id="PIRSR603782-1"/>
    </source>
</evidence>
<protein>
    <submittedName>
        <fullName evidence="3">Protein SCO1-like protein 1, mitochondrial</fullName>
    </submittedName>
</protein>
<dbReference type="GO" id="GO:0046872">
    <property type="term" value="F:metal ion binding"/>
    <property type="evidence" value="ECO:0007669"/>
    <property type="project" value="UniProtKB-KW"/>
</dbReference>
<dbReference type="Proteomes" id="UP000224567">
    <property type="component" value="Unassembled WGS sequence"/>
</dbReference>
<keyword evidence="2" id="KW-0479">Metal-binding</keyword>
<keyword evidence="2" id="KW-0186">Copper</keyword>
<dbReference type="PANTHER" id="PTHR12151:SF5">
    <property type="entry name" value="AT19154P"/>
    <property type="match status" value="1"/>
</dbReference>
<dbReference type="InterPro" id="IPR003782">
    <property type="entry name" value="SCO1/SenC"/>
</dbReference>
<dbReference type="Gene3D" id="3.40.30.10">
    <property type="entry name" value="Glutaredoxin"/>
    <property type="match status" value="1"/>
</dbReference>
<sequence>MIEQVGKYVKEFHLDLIGLTSSQEEIKKTTRAYRVYYMKTEEEGSNYLVDHSIIMYVFLDPAYSCFIAHVINKSFGFDTTIDEAQYAINAVRV</sequence>
<evidence type="ECO:0000313" key="4">
    <source>
        <dbReference type="Proteomes" id="UP000224567"/>
    </source>
</evidence>
<dbReference type="STRING" id="33114.A0A2G2WJH3"/>
<dbReference type="GO" id="GO:0033617">
    <property type="term" value="P:mitochondrial respiratory chain complex IV assembly"/>
    <property type="evidence" value="ECO:0007669"/>
    <property type="project" value="TreeGrafter"/>
</dbReference>
<feature type="binding site" evidence="2">
    <location>
        <position position="51"/>
    </location>
    <ligand>
        <name>Cu cation</name>
        <dbReference type="ChEBI" id="CHEBI:23378"/>
    </ligand>
</feature>
<evidence type="ECO:0000256" key="1">
    <source>
        <dbReference type="ARBA" id="ARBA00010996"/>
    </source>
</evidence>
<accession>A0A2G2WJH3</accession>
<evidence type="ECO:0000313" key="3">
    <source>
        <dbReference type="EMBL" id="PHT45300.1"/>
    </source>
</evidence>
<reference evidence="4" key="2">
    <citation type="journal article" date="2017" name="J. Anim. Genet.">
        <title>Multiple reference genome sequences of hot pepper reveal the massive evolution of plant disease resistance genes by retroduplication.</title>
        <authorList>
            <person name="Kim S."/>
            <person name="Park J."/>
            <person name="Yeom S.-I."/>
            <person name="Kim Y.-M."/>
            <person name="Seo E."/>
            <person name="Kim K.-T."/>
            <person name="Kim M.-S."/>
            <person name="Lee J.M."/>
            <person name="Cheong K."/>
            <person name="Shin H.-S."/>
            <person name="Kim S.-B."/>
            <person name="Han K."/>
            <person name="Lee J."/>
            <person name="Park M."/>
            <person name="Lee H.-A."/>
            <person name="Lee H.-Y."/>
            <person name="Lee Y."/>
            <person name="Oh S."/>
            <person name="Lee J.H."/>
            <person name="Choi E."/>
            <person name="Choi E."/>
            <person name="Lee S.E."/>
            <person name="Jeon J."/>
            <person name="Kim H."/>
            <person name="Choi G."/>
            <person name="Song H."/>
            <person name="Lee J."/>
            <person name="Lee S.-C."/>
            <person name="Kwon J.-K."/>
            <person name="Lee H.-Y."/>
            <person name="Koo N."/>
            <person name="Hong Y."/>
            <person name="Kim R.W."/>
            <person name="Kang W.-H."/>
            <person name="Huh J.H."/>
            <person name="Kang B.-C."/>
            <person name="Yang T.-J."/>
            <person name="Lee Y.-H."/>
            <person name="Bennetzen J.L."/>
            <person name="Choi D."/>
        </authorList>
    </citation>
    <scope>NUCLEOTIDE SEQUENCE [LARGE SCALE GENOMIC DNA]</scope>
    <source>
        <strain evidence="4">cv. PBC81</strain>
    </source>
</reference>